<dbReference type="InterPro" id="IPR000159">
    <property type="entry name" value="RA_dom"/>
</dbReference>
<dbReference type="Pfam" id="PF21989">
    <property type="entry name" value="RA_2"/>
    <property type="match status" value="1"/>
</dbReference>
<reference evidence="4" key="2">
    <citation type="submission" date="2020-01" db="EMBL/GenBank/DDBJ databases">
        <authorList>
            <person name="Korhonen P.K.K."/>
            <person name="Guangxu M.G."/>
            <person name="Wang T.W."/>
            <person name="Stroehlein A.J.S."/>
            <person name="Young N.D."/>
            <person name="Ang C.-S.A."/>
            <person name="Fernando D.W.F."/>
            <person name="Lu H.L."/>
            <person name="Taylor S.T."/>
            <person name="Ehtesham M.E.M."/>
            <person name="Najaraj S.H.N."/>
            <person name="Harsha G.H.G."/>
            <person name="Madugundu A.M."/>
            <person name="Renuse S.R."/>
            <person name="Holt D.H."/>
            <person name="Pandey A.P."/>
            <person name="Papenfuss A.P."/>
            <person name="Gasser R.B.G."/>
            <person name="Fischer K.F."/>
        </authorList>
    </citation>
    <scope>NUCLEOTIDE SEQUENCE</scope>
    <source>
        <strain evidence="4">SSS_KF_BRIS2020</strain>
    </source>
</reference>
<dbReference type="Proteomes" id="UP000070412">
    <property type="component" value="Unassembled WGS sequence"/>
</dbReference>
<feature type="region of interest" description="Disordered" evidence="1">
    <location>
        <begin position="1484"/>
        <end position="1518"/>
    </location>
</feature>
<evidence type="ECO:0000256" key="1">
    <source>
        <dbReference type="SAM" id="MobiDB-lite"/>
    </source>
</evidence>
<dbReference type="EnsemblMetazoa" id="SSS_3370s_mrna">
    <property type="protein sequence ID" value="KAF7495614.1"/>
    <property type="gene ID" value="SSS_3370"/>
</dbReference>
<evidence type="ECO:0000313" key="6">
    <source>
        <dbReference type="Proteomes" id="UP000070412"/>
    </source>
</evidence>
<dbReference type="CDD" id="cd01259">
    <property type="entry name" value="PH_APBB1IP"/>
    <property type="match status" value="1"/>
</dbReference>
<feature type="compositionally biased region" description="Pro residues" evidence="1">
    <location>
        <begin position="1125"/>
        <end position="1134"/>
    </location>
</feature>
<dbReference type="InterPro" id="IPR039665">
    <property type="entry name" value="PH_APBB1IP"/>
</dbReference>
<dbReference type="InterPro" id="IPR011993">
    <property type="entry name" value="PH-like_dom_sf"/>
</dbReference>
<feature type="compositionally biased region" description="Low complexity" evidence="1">
    <location>
        <begin position="443"/>
        <end position="452"/>
    </location>
</feature>
<accession>A0A834VHJ2</accession>
<dbReference type="Gene3D" id="3.10.20.90">
    <property type="entry name" value="Phosphatidylinositol 3-kinase Catalytic Subunit, Chain A, domain 1"/>
    <property type="match status" value="1"/>
</dbReference>
<dbReference type="InterPro" id="IPR029071">
    <property type="entry name" value="Ubiquitin-like_domsf"/>
</dbReference>
<dbReference type="GO" id="GO:0007165">
    <property type="term" value="P:signal transduction"/>
    <property type="evidence" value="ECO:0007669"/>
    <property type="project" value="InterPro"/>
</dbReference>
<evidence type="ECO:0000313" key="4">
    <source>
        <dbReference type="EMBL" id="KAF7495614.1"/>
    </source>
</evidence>
<organism evidence="4">
    <name type="scientific">Sarcoptes scabiei</name>
    <name type="common">Itch mite</name>
    <name type="synonym">Acarus scabiei</name>
    <dbReference type="NCBI Taxonomy" id="52283"/>
    <lineage>
        <taxon>Eukaryota</taxon>
        <taxon>Metazoa</taxon>
        <taxon>Ecdysozoa</taxon>
        <taxon>Arthropoda</taxon>
        <taxon>Chelicerata</taxon>
        <taxon>Arachnida</taxon>
        <taxon>Acari</taxon>
        <taxon>Acariformes</taxon>
        <taxon>Sarcoptiformes</taxon>
        <taxon>Astigmata</taxon>
        <taxon>Psoroptidia</taxon>
        <taxon>Sarcoptoidea</taxon>
        <taxon>Sarcoptidae</taxon>
        <taxon>Sarcoptinae</taxon>
        <taxon>Sarcoptes</taxon>
    </lineage>
</organism>
<dbReference type="Gene3D" id="2.30.29.30">
    <property type="entry name" value="Pleckstrin-homology domain (PH domain)/Phosphotyrosine-binding domain (PTB)"/>
    <property type="match status" value="1"/>
</dbReference>
<protein>
    <submittedName>
        <fullName evidence="4">Ras-associated and pleckstrin homology domains-containing protein 1</fullName>
    </submittedName>
</protein>
<feature type="region of interest" description="Disordered" evidence="1">
    <location>
        <begin position="1413"/>
        <end position="1472"/>
    </location>
</feature>
<name>A0A834VHJ2_SARSC</name>
<feature type="compositionally biased region" description="Basic residues" evidence="1">
    <location>
        <begin position="171"/>
        <end position="187"/>
    </location>
</feature>
<feature type="region of interest" description="Disordered" evidence="1">
    <location>
        <begin position="856"/>
        <end position="907"/>
    </location>
</feature>
<dbReference type="OrthoDB" id="6235964at2759"/>
<feature type="compositionally biased region" description="Low complexity" evidence="1">
    <location>
        <begin position="140"/>
        <end position="153"/>
    </location>
</feature>
<evidence type="ECO:0000313" key="5">
    <source>
        <dbReference type="EnsemblMetazoa" id="KAF7495614.1"/>
    </source>
</evidence>
<feature type="region of interest" description="Disordered" evidence="1">
    <location>
        <begin position="264"/>
        <end position="336"/>
    </location>
</feature>
<dbReference type="PROSITE" id="PS50003">
    <property type="entry name" value="PH_DOMAIN"/>
    <property type="match status" value="1"/>
</dbReference>
<feature type="compositionally biased region" description="Polar residues" evidence="1">
    <location>
        <begin position="468"/>
        <end position="479"/>
    </location>
</feature>
<feature type="compositionally biased region" description="Low complexity" evidence="1">
    <location>
        <begin position="275"/>
        <end position="302"/>
    </location>
</feature>
<dbReference type="PANTHER" id="PTHR11243:SF23">
    <property type="entry name" value="LD06925P"/>
    <property type="match status" value="1"/>
</dbReference>
<feature type="domain" description="PH" evidence="2">
    <location>
        <begin position="678"/>
        <end position="788"/>
    </location>
</feature>
<gene>
    <name evidence="4" type="ORF">SSS_3370</name>
</gene>
<feature type="region of interest" description="Disordered" evidence="1">
    <location>
        <begin position="429"/>
        <end position="502"/>
    </location>
</feature>
<feature type="compositionally biased region" description="Basic residues" evidence="1">
    <location>
        <begin position="303"/>
        <end position="318"/>
    </location>
</feature>
<feature type="compositionally biased region" description="Gly residues" evidence="1">
    <location>
        <begin position="480"/>
        <end position="492"/>
    </location>
</feature>
<dbReference type="PROSITE" id="PS50200">
    <property type="entry name" value="RA"/>
    <property type="match status" value="1"/>
</dbReference>
<dbReference type="SUPFAM" id="SSF50729">
    <property type="entry name" value="PH domain-like"/>
    <property type="match status" value="1"/>
</dbReference>
<feature type="region of interest" description="Disordered" evidence="1">
    <location>
        <begin position="140"/>
        <end position="193"/>
    </location>
</feature>
<sequence length="1544" mass="172750">MFPSNSLGVASPLKVLNSTTTSRSSDTHNDLNDSTEKEFDDILQQLNALGNTIDQELSNVPKYNNNSFEIESNGVVSQTISENPSILHRQSSETTQNSQQSMILKFDKQNSMMPSSVNEISVAIDQSNYHQFNAANMASTTTTTTTTTTPTSPFHSQHHLHQQNPILSSPYHHHPHHQQHYHHHPHPHQQQSFLQHRNSNNTVDVDRSDTSDAQSSSLVYNHQLDNNHRLEQDSQILSPESSSSSKSQVADVDNNKVSIQYYHHQNHQHHHRDTTSSSSSSGLFESTSEQQQQQLHHSMMFHQHQHHFHNHHHHHHLHSPQVYPQHDPSQTLNVHDPSTNINLAVISNQIRTDSPDNDSAFSDSISLISSEQSSSSSTHDGGKNGRNGTNSSGQSSQSVNSSGSSSSSEDNAMNNVNHLDSMKNSLNEKKNINHNVPGGGLLKSSSSSKSSSFATSGLTKQSPKHENLMTNGLRKSTNGAVGGGGGDGGGGSSDHCESNLHGHSPQQQLLFEHQSSNDRKSNADDDDDSLYLKVFSEDDSSKFLLADERMTVGMVCQQMTRKNHVPFCTNYCIIEHLPQLYLERFYEDHESLVENVIYWGRDHSNRLYFVQQSDKYDLFVQPEKYLISISQSNENADTLKSGSLRAKLNADQLRADLIASFFMPNQSNNSSGSSSVRVPEIEGNLFLRSEGKKVWKKYFFTLRSSGLYYCLKGKPKSTKDLICLTTFELVCLYYGFGWKKKFKAPNEYGFAIKHPQIQVKSPKKIKYLCAESLDDLKLWMTGIRIAKYGRQLLENYERFRLNLDDNLSSDRSDNFGGGTQTEEKKITTFQSISSAADLQSKNLRFNYSDESHFQSTTDSSITMRSNSVKSRSNSIRSSSASSSSGCPSEQSSTLSTPSSGSGPVLGSQCLQDDSNYHYINHLPTSSSPHHFPVHQPGSMNAFEVDFPVGTIKRKPNVLIQPKIPLTNTTRNLALQSDDALLEVNDDNCDNNVSFEEGSYGSASAINDDPFQRGTFKSGTLRRSSTEERGKNKFPMHSLHHQPIYRTNLIKSNHIDNSDDESLPPPPPPASTNLKETESTLSLNAAFPPPPPPEVLNPPPSPSPNLSEQNEQKFSELRPPSMTMLPLPPMTPQPQPKSRLTRRLSDLSENSAYFNFRNNYDPICPVGDVQNGPPLPFIYSPNSRASIASSADSSCYVTMKSNYQNNRNRMHRHNSVDYYQQKMPSWNKFGTSPRLRPFEPMANTETVEQFYTRQQSKPSNYEKFVPQMTTKFFDNPSSPPTNINVTSQPQPHCQIVSSDHNLVISTNNVQTSRVQIYAQCQQEKQHLLPSSKHSQAEENHYMSISPHLLQKHQQMLRQKEDELRNSNGVYGVADPMIATPYHVPEDLFLQNMKRVMQKKWHVAQMLQQDTNISPGQVLGFRDSAYLPPPPPPPPPTTSTQIDLIDSSYIHPSPVPSIESKSPYHHGQSFQTTDSPIKSVQFATVIPRNTPPQTPTHQSIYGTGGLKKIPPPPPRRSESTQLTSTIAVNPINISNNNNNNGFASRH</sequence>
<feature type="compositionally biased region" description="Pro residues" evidence="1">
    <location>
        <begin position="1425"/>
        <end position="1435"/>
    </location>
</feature>
<feature type="compositionally biased region" description="Low complexity" evidence="1">
    <location>
        <begin position="390"/>
        <end position="408"/>
    </location>
</feature>
<dbReference type="Pfam" id="PF00169">
    <property type="entry name" value="PH"/>
    <property type="match status" value="1"/>
</dbReference>
<dbReference type="PANTHER" id="PTHR11243">
    <property type="entry name" value="GROWTH FACTOR RECEPTOR-BOUND PROTEIN"/>
    <property type="match status" value="1"/>
</dbReference>
<keyword evidence="6" id="KW-1185">Reference proteome</keyword>
<feature type="compositionally biased region" description="Polar residues" evidence="1">
    <location>
        <begin position="1070"/>
        <end position="1082"/>
    </location>
</feature>
<feature type="compositionally biased region" description="Low complexity" evidence="1">
    <location>
        <begin position="864"/>
        <end position="907"/>
    </location>
</feature>
<feature type="region of interest" description="Disordered" evidence="1">
    <location>
        <begin position="367"/>
        <end position="416"/>
    </location>
</feature>
<dbReference type="InterPro" id="IPR039664">
    <property type="entry name" value="GRB/APBB1IP"/>
</dbReference>
<feature type="compositionally biased region" description="Pro residues" evidence="1">
    <location>
        <begin position="1086"/>
        <end position="1102"/>
    </location>
</feature>
<dbReference type="EMBL" id="WVUK01000047">
    <property type="protein sequence ID" value="KAF7495614.1"/>
    <property type="molecule type" value="Genomic_DNA"/>
</dbReference>
<feature type="compositionally biased region" description="Low complexity" evidence="1">
    <location>
        <begin position="367"/>
        <end position="377"/>
    </location>
</feature>
<dbReference type="SMART" id="SM00233">
    <property type="entry name" value="PH"/>
    <property type="match status" value="1"/>
</dbReference>
<reference evidence="6" key="1">
    <citation type="journal article" date="2020" name="PLoS Negl. Trop. Dis.">
        <title>High-quality nuclear genome for Sarcoptes scabiei-A critical resource for a neglected parasite.</title>
        <authorList>
            <person name="Korhonen P.K."/>
            <person name="Gasser R.B."/>
            <person name="Ma G."/>
            <person name="Wang T."/>
            <person name="Stroehlein A.J."/>
            <person name="Young N.D."/>
            <person name="Ang C.S."/>
            <person name="Fernando D.D."/>
            <person name="Lu H.C."/>
            <person name="Taylor S."/>
            <person name="Reynolds S.L."/>
            <person name="Mofiz E."/>
            <person name="Najaraj S.H."/>
            <person name="Gowda H."/>
            <person name="Madugundu A."/>
            <person name="Renuse S."/>
            <person name="Holt D."/>
            <person name="Pandey A."/>
            <person name="Papenfuss A.T."/>
            <person name="Fischer K."/>
        </authorList>
    </citation>
    <scope>NUCLEOTIDE SEQUENCE [LARGE SCALE GENOMIC DNA]</scope>
</reference>
<dbReference type="SUPFAM" id="SSF54236">
    <property type="entry name" value="Ubiquitin-like"/>
    <property type="match status" value="1"/>
</dbReference>
<dbReference type="SMART" id="SM00314">
    <property type="entry name" value="RA"/>
    <property type="match status" value="1"/>
</dbReference>
<reference evidence="5" key="3">
    <citation type="submission" date="2022-06" db="UniProtKB">
        <authorList>
            <consortium name="EnsemblMetazoa"/>
        </authorList>
    </citation>
    <scope>IDENTIFICATION</scope>
</reference>
<feature type="compositionally biased region" description="Polar residues" evidence="1">
    <location>
        <begin position="327"/>
        <end position="336"/>
    </location>
</feature>
<proteinExistence type="predicted"/>
<dbReference type="InterPro" id="IPR001849">
    <property type="entry name" value="PH_domain"/>
</dbReference>
<feature type="domain" description="Ras-associating" evidence="3">
    <location>
        <begin position="528"/>
        <end position="615"/>
    </location>
</feature>
<evidence type="ECO:0000259" key="3">
    <source>
        <dbReference type="PROSITE" id="PS50200"/>
    </source>
</evidence>
<evidence type="ECO:0000259" key="2">
    <source>
        <dbReference type="PROSITE" id="PS50003"/>
    </source>
</evidence>
<feature type="region of interest" description="Disordered" evidence="1">
    <location>
        <begin position="999"/>
        <end position="1140"/>
    </location>
</feature>